<dbReference type="Pfam" id="PF09700">
    <property type="entry name" value="Cas_Cmr3"/>
    <property type="match status" value="1"/>
</dbReference>
<name>A0A5M3TCL6_LIMPL</name>
<organism evidence="1 2">
    <name type="scientific">Limnospira platensis NIES-46</name>
    <dbReference type="NCBI Taxonomy" id="1236695"/>
    <lineage>
        <taxon>Bacteria</taxon>
        <taxon>Bacillati</taxon>
        <taxon>Cyanobacteriota</taxon>
        <taxon>Cyanophyceae</taxon>
        <taxon>Oscillatoriophycideae</taxon>
        <taxon>Oscillatoriales</taxon>
        <taxon>Sirenicapillariaceae</taxon>
        <taxon>Limnospira</taxon>
    </lineage>
</organism>
<comment type="caution">
    <text evidence="1">The sequence shown here is derived from an EMBL/GenBank/DDBJ whole genome shotgun (WGS) entry which is preliminary data.</text>
</comment>
<dbReference type="InterPro" id="IPR019117">
    <property type="entry name" value="CRISPR-assoc_protein_Cmr3"/>
</dbReference>
<accession>A0A5M3TCL6</accession>
<gene>
    <name evidence="1" type="ORF">NIES46_38370</name>
</gene>
<evidence type="ECO:0000313" key="2">
    <source>
        <dbReference type="Proteomes" id="UP000326169"/>
    </source>
</evidence>
<keyword evidence="2" id="KW-1185">Reference proteome</keyword>
<reference evidence="1 2" key="1">
    <citation type="journal article" date="2019" name="J Genomics">
        <title>The Draft Genome of a Hydrogen-producing Cyanobacterium, Arthrospira platensis NIES-46.</title>
        <authorList>
            <person name="Suzuki S."/>
            <person name="Yamaguchi H."/>
            <person name="Kawachi M."/>
        </authorList>
    </citation>
    <scope>NUCLEOTIDE SEQUENCE [LARGE SCALE GENOMIC DNA]</scope>
    <source>
        <strain evidence="1 2">NIES-46</strain>
    </source>
</reference>
<dbReference type="GeneID" id="301684613"/>
<dbReference type="RefSeq" id="WP_006618684.1">
    <property type="nucleotide sequence ID" value="NZ_BIMW01000147.1"/>
</dbReference>
<dbReference type="EMBL" id="BIMW01000147">
    <property type="protein sequence ID" value="GCE95771.1"/>
    <property type="molecule type" value="Genomic_DNA"/>
</dbReference>
<evidence type="ECO:0000313" key="1">
    <source>
        <dbReference type="EMBL" id="GCE95771.1"/>
    </source>
</evidence>
<dbReference type="Gene3D" id="3.30.70.2940">
    <property type="match status" value="1"/>
</dbReference>
<sequence>MMDWYIITPLDVLLFREAKPFRPGEGAMAKGQFPPLPSVVFQALRSPRTKHQINPEFLGPFLLDENRTLWLRTPQDLLTVQAGEKSDNSQDLNLDLNHDNSWESLTRLIPADTLDSWEFICYSQSGWLSPMVPPQLKKGEYICGSPPPWMKGQALRKYLEGDRNFTPDDFCSDPWGVQVLPHTHIQTGTRQVKDSDGFFVEVATRLKPGWSLVAGVKLEGEQKSSFVVRLGGKGHRVRVSLIENQTLLEELRSLWKHPKPDTPKPGMFAYLLTPGLAETSQKLIYGLYPDLWRDCLRGCVGDRPLMWGGIGHQQRQKTRTKNGVVETKTEKTFALQPQYAFAPPGTVYLFDSNSPATAEIFPTIDHLLPNTEGKPWLQTFRKLNYGKLLWGER</sequence>
<protein>
    <recommendedName>
        <fullName evidence="3">CRISPR-associated protein</fullName>
    </recommendedName>
</protein>
<dbReference type="Proteomes" id="UP000326169">
    <property type="component" value="Unassembled WGS sequence"/>
</dbReference>
<proteinExistence type="predicted"/>
<evidence type="ECO:0008006" key="3">
    <source>
        <dbReference type="Google" id="ProtNLM"/>
    </source>
</evidence>